<protein>
    <recommendedName>
        <fullName evidence="2">CAAX prenyl protease 2/Lysostaphin resistance protein A-like domain-containing protein</fullName>
    </recommendedName>
</protein>
<name>A0A554MUZ7_9EURY</name>
<evidence type="ECO:0000313" key="4">
    <source>
        <dbReference type="Proteomes" id="UP000319894"/>
    </source>
</evidence>
<feature type="transmembrane region" description="Helical" evidence="1">
    <location>
        <begin position="101"/>
        <end position="126"/>
    </location>
</feature>
<reference evidence="3 4" key="1">
    <citation type="submission" date="2018-06" db="EMBL/GenBank/DDBJ databases">
        <title>Natronomonas sp. F16-60 a new haloarchaeon isolated from a solar saltern of Isla Cristina, Huelva, Spain.</title>
        <authorList>
            <person name="Duran-Viseras A."/>
            <person name="Sanchez-Porro C."/>
            <person name="Ventosa A."/>
        </authorList>
    </citation>
    <scope>NUCLEOTIDE SEQUENCE [LARGE SCALE GENOMIC DNA]</scope>
    <source>
        <strain evidence="3 4">F16-60</strain>
    </source>
</reference>
<dbReference type="GO" id="GO:0004175">
    <property type="term" value="F:endopeptidase activity"/>
    <property type="evidence" value="ECO:0007669"/>
    <property type="project" value="UniProtKB-ARBA"/>
</dbReference>
<evidence type="ECO:0000313" key="3">
    <source>
        <dbReference type="EMBL" id="TSD08620.1"/>
    </source>
</evidence>
<keyword evidence="1" id="KW-1133">Transmembrane helix</keyword>
<sequence>MHPYIHEYFRRLRLLAWNEREQRPRSLIRVGLFLILYAALFLTLPNLVWPSGDSLLRSATLRVLLVCCTLGLLLGAATYLDKRPVRSLGLRITRRWASDALAGAVIGGTIPIAAVGLGVIGGWITVGDPKYVLTSTYLQKIGLVIVITVSIAIAEELVFRGYVLTNAIEGLDLRRLLGTTTLLAAWSVSGLLFGLAHLGPTLVAGIHFLSAGVLLGLAYLLSGQLGLPIGIHAGFNFVSGYVVPMASDPSLAVVPLSVSGPAWLTGRTGLIQMGFQIPAALGILGYLWWRTGRVGVAPRISSKLHDEWADKIK</sequence>
<dbReference type="Pfam" id="PF02517">
    <property type="entry name" value="Rce1-like"/>
    <property type="match status" value="1"/>
</dbReference>
<dbReference type="InParanoid" id="A0A554MUZ7"/>
<proteinExistence type="predicted"/>
<feature type="transmembrane region" description="Helical" evidence="1">
    <location>
        <begin position="202"/>
        <end position="221"/>
    </location>
</feature>
<keyword evidence="4" id="KW-1185">Reference proteome</keyword>
<keyword evidence="1" id="KW-0812">Transmembrane</keyword>
<evidence type="ECO:0000256" key="1">
    <source>
        <dbReference type="SAM" id="Phobius"/>
    </source>
</evidence>
<feature type="transmembrane region" description="Helical" evidence="1">
    <location>
        <begin position="61"/>
        <end position="80"/>
    </location>
</feature>
<keyword evidence="1" id="KW-0472">Membrane</keyword>
<dbReference type="PANTHER" id="PTHR39430:SF1">
    <property type="entry name" value="PROTEASE"/>
    <property type="match status" value="1"/>
</dbReference>
<gene>
    <name evidence="3" type="ORF">DP107_18985</name>
</gene>
<feature type="transmembrane region" description="Helical" evidence="1">
    <location>
        <begin position="27"/>
        <end position="49"/>
    </location>
</feature>
<organism evidence="3 4">
    <name type="scientific">Haloglomus irregulare</name>
    <dbReference type="NCBI Taxonomy" id="2234134"/>
    <lineage>
        <taxon>Archaea</taxon>
        <taxon>Methanobacteriati</taxon>
        <taxon>Methanobacteriota</taxon>
        <taxon>Stenosarchaea group</taxon>
        <taxon>Halobacteria</taxon>
        <taxon>Halobacteriales</taxon>
        <taxon>Natronomonadaceae</taxon>
        <taxon>Haloglomus</taxon>
    </lineage>
</organism>
<dbReference type="AlphaFoldDB" id="A0A554MUZ7"/>
<comment type="caution">
    <text evidence="3">The sequence shown here is derived from an EMBL/GenBank/DDBJ whole genome shotgun (WGS) entry which is preliminary data.</text>
</comment>
<dbReference type="EMBL" id="QMDX01000033">
    <property type="protein sequence ID" value="TSD08620.1"/>
    <property type="molecule type" value="Genomic_DNA"/>
</dbReference>
<evidence type="ECO:0000259" key="2">
    <source>
        <dbReference type="Pfam" id="PF02517"/>
    </source>
</evidence>
<feature type="transmembrane region" description="Helical" evidence="1">
    <location>
        <begin position="176"/>
        <end position="196"/>
    </location>
</feature>
<feature type="domain" description="CAAX prenyl protease 2/Lysostaphin resistance protein A-like" evidence="2">
    <location>
        <begin position="141"/>
        <end position="238"/>
    </location>
</feature>
<feature type="transmembrane region" description="Helical" evidence="1">
    <location>
        <begin position="233"/>
        <end position="258"/>
    </location>
</feature>
<accession>A0A554MUZ7</accession>
<dbReference type="GO" id="GO:0080120">
    <property type="term" value="P:CAAX-box protein maturation"/>
    <property type="evidence" value="ECO:0007669"/>
    <property type="project" value="UniProtKB-ARBA"/>
</dbReference>
<dbReference type="Proteomes" id="UP000319894">
    <property type="component" value="Unassembled WGS sequence"/>
</dbReference>
<dbReference type="PANTHER" id="PTHR39430">
    <property type="entry name" value="MEMBRANE-ASSOCIATED PROTEASE-RELATED"/>
    <property type="match status" value="1"/>
</dbReference>
<feature type="transmembrane region" description="Helical" evidence="1">
    <location>
        <begin position="270"/>
        <end position="289"/>
    </location>
</feature>
<feature type="transmembrane region" description="Helical" evidence="1">
    <location>
        <begin position="141"/>
        <end position="164"/>
    </location>
</feature>
<dbReference type="InterPro" id="IPR003675">
    <property type="entry name" value="Rce1/LyrA-like_dom"/>
</dbReference>